<dbReference type="InterPro" id="IPR029035">
    <property type="entry name" value="DHS-like_NAD/FAD-binding_dom"/>
</dbReference>
<dbReference type="GO" id="GO:0036055">
    <property type="term" value="F:protein-succinyllysine desuccinylase activity"/>
    <property type="evidence" value="ECO:0007669"/>
    <property type="project" value="UniProtKB-UniRule"/>
</dbReference>
<dbReference type="InterPro" id="IPR026590">
    <property type="entry name" value="Ssirtuin_cat_dom"/>
</dbReference>
<dbReference type="EC" id="2.3.1.286" evidence="3"/>
<dbReference type="CDD" id="cd01412">
    <property type="entry name" value="SIRT5_Af1_CobB"/>
    <property type="match status" value="1"/>
</dbReference>
<dbReference type="PANTHER" id="PTHR11085">
    <property type="entry name" value="NAD-DEPENDENT PROTEIN DEACYLASE SIRTUIN-5, MITOCHONDRIAL-RELATED"/>
    <property type="match status" value="1"/>
</dbReference>
<comment type="caution">
    <text evidence="6">The sequence shown here is derived from an EMBL/GenBank/DDBJ whole genome shotgun (WGS) entry which is preliminary data.</text>
</comment>
<dbReference type="GO" id="GO:0005737">
    <property type="term" value="C:cytoplasm"/>
    <property type="evidence" value="ECO:0007669"/>
    <property type="project" value="UniProtKB-SubCell"/>
</dbReference>
<dbReference type="InterPro" id="IPR050134">
    <property type="entry name" value="NAD-dep_sirtuin_deacylases"/>
</dbReference>
<keyword evidence="3 4" id="KW-0862">Zinc</keyword>
<comment type="subcellular location">
    <subcellularLocation>
        <location evidence="3">Cytoplasm</location>
    </subcellularLocation>
</comment>
<dbReference type="AlphaFoldDB" id="A0A0W0I5G0"/>
<evidence type="ECO:0000313" key="6">
    <source>
        <dbReference type="EMBL" id="KTB68384.1"/>
    </source>
</evidence>
<proteinExistence type="inferred from homology"/>
<keyword evidence="2 3" id="KW-0520">NAD</keyword>
<dbReference type="GO" id="GO:0008270">
    <property type="term" value="F:zinc ion binding"/>
    <property type="evidence" value="ECO:0007669"/>
    <property type="project" value="UniProtKB-UniRule"/>
</dbReference>
<accession>A0A0W0I5G0</accession>
<dbReference type="HAMAP" id="MF_01121">
    <property type="entry name" value="Sirtuin_ClassIII"/>
    <property type="match status" value="1"/>
</dbReference>
<feature type="binding site" evidence="3">
    <location>
        <position position="69"/>
    </location>
    <ligand>
        <name>substrate</name>
    </ligand>
</feature>
<feature type="binding site" evidence="3">
    <location>
        <position position="237"/>
    </location>
    <ligand>
        <name>NAD(+)</name>
        <dbReference type="ChEBI" id="CHEBI:57540"/>
    </ligand>
</feature>
<protein>
    <recommendedName>
        <fullName evidence="3">NAD-dependent protein deacylase</fullName>
        <ecNumber evidence="3">2.3.1.286</ecNumber>
    </recommendedName>
    <alternativeName>
        <fullName evidence="3">Regulatory protein SIR2 homolog</fullName>
    </alternativeName>
</protein>
<name>A0A0W0I5G0_PSEFL</name>
<dbReference type="EMBL" id="LKEF01000002">
    <property type="protein sequence ID" value="KTB68384.1"/>
    <property type="molecule type" value="Genomic_DNA"/>
</dbReference>
<comment type="domain">
    <text evidence="3">2 residues (Tyr-66 and Arg-69) present in a large hydrophobic pocket are probably involved in substrate specificity. They are important for desuccinylation activity, but dispensable for deacetylation activity.</text>
</comment>
<evidence type="ECO:0000256" key="1">
    <source>
        <dbReference type="ARBA" id="ARBA00022679"/>
    </source>
</evidence>
<dbReference type="PANTHER" id="PTHR11085:SF10">
    <property type="entry name" value="NAD-DEPENDENT PROTEIN DEACYLASE SIRTUIN-5, MITOCHONDRIAL-RELATED"/>
    <property type="match status" value="1"/>
</dbReference>
<sequence>MMTSALALQLRKAQHVVVFTGAGASAESGIPTFRDALTGLWERFDPAQLATSEAFRADPSLCWGWYEWRRHKVLQAQPNGAHLAIAELARHVPKLTVVTQNVDDLHERAGSQDVIHLHGSLHSPRCIDCGLAHTLPLTSDAQPEDGSRIEPPRCSACDGYVRPGVVWFGEMLPEGAWGAGLAVAQECDVFLSIGTSGVVYPAAELPLRALGQRATVAHINPVRFDVSSQEHFLEGPASVMMQSLLSEAFGNHPDS</sequence>
<keyword evidence="3 4" id="KW-0479">Metal-binding</keyword>
<dbReference type="GO" id="GO:0070403">
    <property type="term" value="F:NAD+ binding"/>
    <property type="evidence" value="ECO:0007669"/>
    <property type="project" value="UniProtKB-UniRule"/>
</dbReference>
<feature type="binding site" evidence="3 4">
    <location>
        <position position="157"/>
    </location>
    <ligand>
        <name>Zn(2+)</name>
        <dbReference type="ChEBI" id="CHEBI:29105"/>
    </ligand>
</feature>
<feature type="binding site" evidence="3">
    <location>
        <begin position="220"/>
        <end position="222"/>
    </location>
    <ligand>
        <name>NAD(+)</name>
        <dbReference type="ChEBI" id="CHEBI:57540"/>
    </ligand>
</feature>
<dbReference type="Gene3D" id="3.40.50.1220">
    <property type="entry name" value="TPP-binding domain"/>
    <property type="match status" value="1"/>
</dbReference>
<dbReference type="InterPro" id="IPR027546">
    <property type="entry name" value="Sirtuin_class_III"/>
</dbReference>
<feature type="binding site" evidence="3">
    <location>
        <begin position="194"/>
        <end position="196"/>
    </location>
    <ligand>
        <name>NAD(+)</name>
        <dbReference type="ChEBI" id="CHEBI:57540"/>
    </ligand>
</feature>
<feature type="domain" description="Deacetylase sirtuin-type" evidence="5">
    <location>
        <begin position="1"/>
        <end position="252"/>
    </location>
</feature>
<reference evidence="6 7" key="1">
    <citation type="submission" date="2015-09" db="EMBL/GenBank/DDBJ databases">
        <title>Genome sequence of ICMP 11288.</title>
        <authorList>
            <person name="Visnovsky S."/>
            <person name="Lu A."/>
            <person name="Panda P."/>
            <person name="Pitman A."/>
        </authorList>
    </citation>
    <scope>NUCLEOTIDE SEQUENCE [LARGE SCALE GENOMIC DNA]</scope>
    <source>
        <strain evidence="6 7">ICMP 11288</strain>
    </source>
</reference>
<evidence type="ECO:0000313" key="7">
    <source>
        <dbReference type="Proteomes" id="UP000054197"/>
    </source>
</evidence>
<evidence type="ECO:0000256" key="3">
    <source>
        <dbReference type="HAMAP-Rule" id="MF_01121"/>
    </source>
</evidence>
<dbReference type="InterPro" id="IPR026591">
    <property type="entry name" value="Sirtuin_cat_small_dom_sf"/>
</dbReference>
<feature type="binding site" evidence="3 4">
    <location>
        <position position="126"/>
    </location>
    <ligand>
        <name>Zn(2+)</name>
        <dbReference type="ChEBI" id="CHEBI:29105"/>
    </ligand>
</feature>
<dbReference type="InterPro" id="IPR003000">
    <property type="entry name" value="Sirtuin"/>
</dbReference>
<dbReference type="Proteomes" id="UP000054197">
    <property type="component" value="Unassembled WGS sequence"/>
</dbReference>
<feature type="binding site" evidence="3 4">
    <location>
        <position position="154"/>
    </location>
    <ligand>
        <name>Zn(2+)</name>
        <dbReference type="ChEBI" id="CHEBI:29105"/>
    </ligand>
</feature>
<comment type="caution">
    <text evidence="3">Lacks conserved residue(s) required for the propagation of feature annotation.</text>
</comment>
<dbReference type="NCBIfam" id="NF001753">
    <property type="entry name" value="PRK00481.1-3"/>
    <property type="match status" value="1"/>
</dbReference>
<dbReference type="GO" id="GO:0036054">
    <property type="term" value="F:protein-malonyllysine demalonylase activity"/>
    <property type="evidence" value="ECO:0007669"/>
    <property type="project" value="InterPro"/>
</dbReference>
<feature type="binding site" evidence="3">
    <location>
        <position position="66"/>
    </location>
    <ligand>
        <name>substrate</name>
    </ligand>
</feature>
<feature type="binding site" evidence="3">
    <location>
        <begin position="100"/>
        <end position="103"/>
    </location>
    <ligand>
        <name>NAD(+)</name>
        <dbReference type="ChEBI" id="CHEBI:57540"/>
    </ligand>
</feature>
<dbReference type="Pfam" id="PF02146">
    <property type="entry name" value="SIR2"/>
    <property type="match status" value="1"/>
</dbReference>
<evidence type="ECO:0000256" key="4">
    <source>
        <dbReference type="PROSITE-ProRule" id="PRU00236"/>
    </source>
</evidence>
<dbReference type="PROSITE" id="PS50305">
    <property type="entry name" value="SIRTUIN"/>
    <property type="match status" value="1"/>
</dbReference>
<feature type="binding site" evidence="3 4">
    <location>
        <position position="129"/>
    </location>
    <ligand>
        <name>Zn(2+)</name>
        <dbReference type="ChEBI" id="CHEBI:29105"/>
    </ligand>
</feature>
<dbReference type="GO" id="GO:0017136">
    <property type="term" value="F:histone deacetylase activity, NAD-dependent"/>
    <property type="evidence" value="ECO:0007669"/>
    <property type="project" value="TreeGrafter"/>
</dbReference>
<keyword evidence="3" id="KW-0963">Cytoplasm</keyword>
<comment type="similarity">
    <text evidence="3">Belongs to the sirtuin family. Class III subfamily.</text>
</comment>
<keyword evidence="1" id="KW-0808">Transferase</keyword>
<comment type="catalytic activity">
    <reaction evidence="3">
        <text>N(6)-succinyl-L-lysyl-[protein] + NAD(+) + H2O = 2''-O-succinyl-ADP-D-ribose + nicotinamide + L-lysyl-[protein]</text>
        <dbReference type="Rhea" id="RHEA:47668"/>
        <dbReference type="Rhea" id="RHEA-COMP:9752"/>
        <dbReference type="Rhea" id="RHEA-COMP:11877"/>
        <dbReference type="ChEBI" id="CHEBI:15377"/>
        <dbReference type="ChEBI" id="CHEBI:17154"/>
        <dbReference type="ChEBI" id="CHEBI:29969"/>
        <dbReference type="ChEBI" id="CHEBI:57540"/>
        <dbReference type="ChEBI" id="CHEBI:87830"/>
        <dbReference type="ChEBI" id="CHEBI:87832"/>
    </reaction>
</comment>
<dbReference type="SUPFAM" id="SSF52467">
    <property type="entry name" value="DHS-like NAD/FAD-binding domain"/>
    <property type="match status" value="1"/>
</dbReference>
<evidence type="ECO:0000259" key="5">
    <source>
        <dbReference type="PROSITE" id="PS50305"/>
    </source>
</evidence>
<feature type="active site" description="Proton acceptor" evidence="3 4">
    <location>
        <position position="118"/>
    </location>
</feature>
<dbReference type="Gene3D" id="3.30.1600.10">
    <property type="entry name" value="SIR2/SIRT2 'Small Domain"/>
    <property type="match status" value="1"/>
</dbReference>
<comment type="cofactor">
    <cofactor evidence="3">
        <name>Zn(2+)</name>
        <dbReference type="ChEBI" id="CHEBI:29105"/>
    </cofactor>
    <text evidence="3">Binds 1 zinc ion per subunit.</text>
</comment>
<evidence type="ECO:0000256" key="2">
    <source>
        <dbReference type="ARBA" id="ARBA00023027"/>
    </source>
</evidence>
<dbReference type="RefSeq" id="WP_058419516.1">
    <property type="nucleotide sequence ID" value="NZ_LKEF01000002.1"/>
</dbReference>
<gene>
    <name evidence="3" type="primary">cobB</name>
    <name evidence="6" type="ORF">AO063_00760</name>
</gene>
<comment type="catalytic activity">
    <reaction evidence="3">
        <text>N(6)-acetyl-L-lysyl-[protein] + NAD(+) + H2O = 2''-O-acetyl-ADP-D-ribose + nicotinamide + L-lysyl-[protein]</text>
        <dbReference type="Rhea" id="RHEA:43636"/>
        <dbReference type="Rhea" id="RHEA-COMP:9752"/>
        <dbReference type="Rhea" id="RHEA-COMP:10731"/>
        <dbReference type="ChEBI" id="CHEBI:15377"/>
        <dbReference type="ChEBI" id="CHEBI:17154"/>
        <dbReference type="ChEBI" id="CHEBI:29969"/>
        <dbReference type="ChEBI" id="CHEBI:57540"/>
        <dbReference type="ChEBI" id="CHEBI:61930"/>
        <dbReference type="ChEBI" id="CHEBI:83767"/>
        <dbReference type="EC" id="2.3.1.286"/>
    </reaction>
</comment>
<comment type="function">
    <text evidence="3">NAD-dependent lysine deacetylase and desuccinylase that specifically removes acetyl and succinyl groups on target proteins. Modulates the activities of several proteins which are inactive in their acylated form.</text>
</comment>
<organism evidence="6 7">
    <name type="scientific">Pseudomonas fluorescens ICMP 11288</name>
    <dbReference type="NCBI Taxonomy" id="1198309"/>
    <lineage>
        <taxon>Bacteria</taxon>
        <taxon>Pseudomonadati</taxon>
        <taxon>Pseudomonadota</taxon>
        <taxon>Gammaproteobacteria</taxon>
        <taxon>Pseudomonadales</taxon>
        <taxon>Pseudomonadaceae</taxon>
        <taxon>Pseudomonas</taxon>
    </lineage>
</organism>